<evidence type="ECO:0000259" key="4">
    <source>
        <dbReference type="Pfam" id="PF13656"/>
    </source>
</evidence>
<dbReference type="GO" id="GO:0046983">
    <property type="term" value="F:protein dimerization activity"/>
    <property type="evidence" value="ECO:0007669"/>
    <property type="project" value="InterPro"/>
</dbReference>
<organism evidence="5 6">
    <name type="scientific">Vairimorpha necatrix</name>
    <dbReference type="NCBI Taxonomy" id="6039"/>
    <lineage>
        <taxon>Eukaryota</taxon>
        <taxon>Fungi</taxon>
        <taxon>Fungi incertae sedis</taxon>
        <taxon>Microsporidia</taxon>
        <taxon>Nosematidae</taxon>
        <taxon>Vairimorpha</taxon>
    </lineage>
</organism>
<dbReference type="PANTHER" id="PTHR13946">
    <property type="entry name" value="DNA-DIRECTED RNA POLYMERASE I,II,III"/>
    <property type="match status" value="1"/>
</dbReference>
<keyword evidence="1 5" id="KW-0240">DNA-directed RNA polymerase</keyword>
<dbReference type="GO" id="GO:0005666">
    <property type="term" value="C:RNA polymerase III complex"/>
    <property type="evidence" value="ECO:0007669"/>
    <property type="project" value="TreeGrafter"/>
</dbReference>
<dbReference type="GeneID" id="90543043"/>
<dbReference type="PANTHER" id="PTHR13946:SF28">
    <property type="entry name" value="DNA-DIRECTED RNA POLYMERASES I AND III SUBUNIT RPAC2"/>
    <property type="match status" value="1"/>
</dbReference>
<dbReference type="EMBL" id="CP142737">
    <property type="protein sequence ID" value="WUR05196.1"/>
    <property type="molecule type" value="Genomic_DNA"/>
</dbReference>
<evidence type="ECO:0000256" key="3">
    <source>
        <dbReference type="ARBA" id="ARBA00025751"/>
    </source>
</evidence>
<dbReference type="GO" id="GO:0005736">
    <property type="term" value="C:RNA polymerase I complex"/>
    <property type="evidence" value="ECO:0007669"/>
    <property type="project" value="TreeGrafter"/>
</dbReference>
<dbReference type="Proteomes" id="UP001334084">
    <property type="component" value="Chromosome 12"/>
</dbReference>
<dbReference type="AlphaFoldDB" id="A0AAX4JIN6"/>
<evidence type="ECO:0000256" key="1">
    <source>
        <dbReference type="ARBA" id="ARBA00022478"/>
    </source>
</evidence>
<accession>A0AAX4JIN6</accession>
<dbReference type="KEGG" id="vnx:VNE69_12181"/>
<reference evidence="5" key="1">
    <citation type="journal article" date="2024" name="BMC Genomics">
        <title>Functional annotation of a divergent genome using sequence and structure-based similarity.</title>
        <authorList>
            <person name="Svedberg D."/>
            <person name="Winiger R.R."/>
            <person name="Berg A."/>
            <person name="Sharma H."/>
            <person name="Tellgren-Roth C."/>
            <person name="Debrunner-Vossbrinck B.A."/>
            <person name="Vossbrinck C.R."/>
            <person name="Barandun J."/>
        </authorList>
    </citation>
    <scope>NUCLEOTIDE SEQUENCE</scope>
    <source>
        <strain evidence="5">Illinois isolate</strain>
    </source>
</reference>
<proteinExistence type="inferred from homology"/>
<dbReference type="GO" id="GO:0003899">
    <property type="term" value="F:DNA-directed RNA polymerase activity"/>
    <property type="evidence" value="ECO:0007669"/>
    <property type="project" value="TreeGrafter"/>
</dbReference>
<protein>
    <submittedName>
        <fullName evidence="5">DNA-directed RNA polymerases I and III subunit RPAC2</fullName>
    </submittedName>
</protein>
<evidence type="ECO:0000256" key="2">
    <source>
        <dbReference type="ARBA" id="ARBA00023163"/>
    </source>
</evidence>
<evidence type="ECO:0000313" key="5">
    <source>
        <dbReference type="EMBL" id="WUR05196.1"/>
    </source>
</evidence>
<dbReference type="InterPro" id="IPR036603">
    <property type="entry name" value="RBP11-like"/>
</dbReference>
<dbReference type="Pfam" id="PF13656">
    <property type="entry name" value="RNA_pol_L_2"/>
    <property type="match status" value="1"/>
</dbReference>
<name>A0AAX4JIN6_9MICR</name>
<keyword evidence="2" id="KW-0804">Transcription</keyword>
<evidence type="ECO:0000313" key="6">
    <source>
        <dbReference type="Proteomes" id="UP001334084"/>
    </source>
</evidence>
<gene>
    <name evidence="5" type="ORF">VNE69_12181</name>
</gene>
<dbReference type="Gene3D" id="3.30.1360.10">
    <property type="entry name" value="RNA polymerase, RBP11-like subunit"/>
    <property type="match status" value="1"/>
</dbReference>
<dbReference type="GO" id="GO:0055029">
    <property type="term" value="C:nuclear DNA-directed RNA polymerase complex"/>
    <property type="evidence" value="ECO:0007669"/>
    <property type="project" value="UniProtKB-ARBA"/>
</dbReference>
<dbReference type="GO" id="GO:0006362">
    <property type="term" value="P:transcription elongation by RNA polymerase I"/>
    <property type="evidence" value="ECO:0007669"/>
    <property type="project" value="TreeGrafter"/>
</dbReference>
<dbReference type="RefSeq" id="XP_065331341.1">
    <property type="nucleotide sequence ID" value="XM_065475269.1"/>
</dbReference>
<dbReference type="InterPro" id="IPR009025">
    <property type="entry name" value="RBP11-like_dimer"/>
</dbReference>
<dbReference type="GO" id="GO:0006383">
    <property type="term" value="P:transcription by RNA polymerase III"/>
    <property type="evidence" value="ECO:0007669"/>
    <property type="project" value="TreeGrafter"/>
</dbReference>
<dbReference type="SUPFAM" id="SSF55257">
    <property type="entry name" value="RBP11-like subunits of RNA polymerase"/>
    <property type="match status" value="1"/>
</dbReference>
<feature type="domain" description="DNA-directed RNA polymerase RBP11-like dimerisation" evidence="4">
    <location>
        <begin position="10"/>
        <end position="78"/>
    </location>
</feature>
<keyword evidence="6" id="KW-1185">Reference proteome</keyword>
<sequence>MSFLIVNDLSLSVSDQDHTLINPLKHMISAYSPDLDFCGYTIAHPSEKRVNIVVQYKEEEKQTVENVIKKIEEGIDNLQGVIQTIYNKL</sequence>
<comment type="similarity">
    <text evidence="3">Belongs to the archaeal Rpo11/eukaryotic RPB11/RPC19 RNA polymerase subunit family.</text>
</comment>